<reference evidence="5 6" key="1">
    <citation type="submission" date="2018-11" db="EMBL/GenBank/DDBJ databases">
        <authorList>
            <consortium name="Pathogen Informatics"/>
        </authorList>
    </citation>
    <scope>NUCLEOTIDE SEQUENCE [LARGE SCALE GENOMIC DNA]</scope>
</reference>
<dbReference type="AlphaFoldDB" id="A0A3P6R3T1"/>
<evidence type="ECO:0000259" key="4">
    <source>
        <dbReference type="PROSITE" id="PS51670"/>
    </source>
</evidence>
<protein>
    <recommendedName>
        <fullName evidence="4">ShKT domain-containing protein</fullName>
    </recommendedName>
</protein>
<name>A0A3P6R3T1_CYLGO</name>
<keyword evidence="6" id="KW-1185">Reference proteome</keyword>
<organism evidence="5 6">
    <name type="scientific">Cylicostephanus goldi</name>
    <name type="common">Nematode worm</name>
    <dbReference type="NCBI Taxonomy" id="71465"/>
    <lineage>
        <taxon>Eukaryota</taxon>
        <taxon>Metazoa</taxon>
        <taxon>Ecdysozoa</taxon>
        <taxon>Nematoda</taxon>
        <taxon>Chromadorea</taxon>
        <taxon>Rhabditida</taxon>
        <taxon>Rhabditina</taxon>
        <taxon>Rhabditomorpha</taxon>
        <taxon>Strongyloidea</taxon>
        <taxon>Strongylidae</taxon>
        <taxon>Cylicostephanus</taxon>
    </lineage>
</organism>
<feature type="domain" description="ShKT" evidence="4">
    <location>
        <begin position="13"/>
        <end position="53"/>
    </location>
</feature>
<dbReference type="Gene3D" id="1.10.10.1940">
    <property type="match status" value="1"/>
</dbReference>
<dbReference type="Proteomes" id="UP000271889">
    <property type="component" value="Unassembled WGS sequence"/>
</dbReference>
<evidence type="ECO:0000256" key="3">
    <source>
        <dbReference type="PROSITE-ProRule" id="PRU01005"/>
    </source>
</evidence>
<keyword evidence="1" id="KW-0732">Signal</keyword>
<dbReference type="Pfam" id="PF01549">
    <property type="entry name" value="ShK"/>
    <property type="match status" value="2"/>
</dbReference>
<dbReference type="PROSITE" id="PS51670">
    <property type="entry name" value="SHKT"/>
    <property type="match status" value="1"/>
</dbReference>
<dbReference type="OrthoDB" id="5855340at2759"/>
<proteinExistence type="predicted"/>
<dbReference type="Gene3D" id="1.10.10.1870">
    <property type="entry name" value="ShTK domain-like"/>
    <property type="match status" value="1"/>
</dbReference>
<keyword evidence="2" id="KW-1015">Disulfide bond</keyword>
<evidence type="ECO:0000256" key="1">
    <source>
        <dbReference type="ARBA" id="ARBA00022729"/>
    </source>
</evidence>
<evidence type="ECO:0000313" key="6">
    <source>
        <dbReference type="Proteomes" id="UP000271889"/>
    </source>
</evidence>
<evidence type="ECO:0000313" key="5">
    <source>
        <dbReference type="EMBL" id="VDK57296.1"/>
    </source>
</evidence>
<accession>A0A3P6R3T1</accession>
<dbReference type="EMBL" id="UYRV01010252">
    <property type="protein sequence ID" value="VDK57296.1"/>
    <property type="molecule type" value="Genomic_DNA"/>
</dbReference>
<gene>
    <name evidence="5" type="ORF">CGOC_LOCUS3937</name>
</gene>
<dbReference type="PANTHER" id="PTHR46219">
    <property type="entry name" value="PROTEIN CBG11138"/>
    <property type="match status" value="1"/>
</dbReference>
<sequence length="108" mass="11694">MGSKLKSDQVSACFDRVDPRTGVSDCPSKKSLCTNPAYQRVLSEQCPLTCGKCPGVLPDPGKCFDRVDPRTGVSNCNKALCTNPAYKKVMEEQCPLTCNRCPGSLPNH</sequence>
<comment type="caution">
    <text evidence="3">Lacks conserved residue(s) required for the propagation of feature annotation.</text>
</comment>
<dbReference type="SMART" id="SM00254">
    <property type="entry name" value="ShKT"/>
    <property type="match status" value="2"/>
</dbReference>
<dbReference type="FunFam" id="1.10.10.1940:FF:000002">
    <property type="entry name" value="PHAryngeal gland Toxin-related"/>
    <property type="match status" value="1"/>
</dbReference>
<dbReference type="InterPro" id="IPR003582">
    <property type="entry name" value="ShKT_dom"/>
</dbReference>
<evidence type="ECO:0000256" key="2">
    <source>
        <dbReference type="ARBA" id="ARBA00023157"/>
    </source>
</evidence>
<dbReference type="PANTHER" id="PTHR46219:SF16">
    <property type="entry name" value="SHKT DOMAIN-CONTAINING PROTEIN"/>
    <property type="match status" value="1"/>
</dbReference>